<dbReference type="AlphaFoldDB" id="W8S5J1"/>
<evidence type="ECO:0008006" key="3">
    <source>
        <dbReference type="Google" id="ProtNLM"/>
    </source>
</evidence>
<reference evidence="1 2" key="1">
    <citation type="submission" date="2013-03" db="EMBL/GenBank/DDBJ databases">
        <authorList>
            <person name="Fiebig A."/>
            <person name="Goeker M."/>
            <person name="Klenk H.-P.P."/>
        </authorList>
    </citation>
    <scope>NUCLEOTIDE SEQUENCE [LARGE SCALE GENOMIC DNA]</scope>
    <source>
        <strain evidence="2">DSM 19469</strain>
    </source>
</reference>
<protein>
    <recommendedName>
        <fullName evidence="3">Acetate kinase</fullName>
    </recommendedName>
</protein>
<name>W8S5J1_9RHOB</name>
<dbReference type="Gene3D" id="3.30.420.40">
    <property type="match status" value="1"/>
</dbReference>
<organism evidence="1 2">
    <name type="scientific">Roseicyclus elongatus DSM 19469</name>
    <dbReference type="NCBI Taxonomy" id="1294273"/>
    <lineage>
        <taxon>Bacteria</taxon>
        <taxon>Pseudomonadati</taxon>
        <taxon>Pseudomonadota</taxon>
        <taxon>Alphaproteobacteria</taxon>
        <taxon>Rhodobacterales</taxon>
        <taxon>Roseobacteraceae</taxon>
        <taxon>Roseicyclus</taxon>
    </lineage>
</organism>
<evidence type="ECO:0000313" key="2">
    <source>
        <dbReference type="Proteomes" id="UP000019593"/>
    </source>
</evidence>
<dbReference type="HOGENOM" id="CLU_3084318_0_0_5"/>
<accession>W8S5J1</accession>
<gene>
    <name evidence="1" type="ORF">roselon_03214</name>
</gene>
<dbReference type="EMBL" id="CP004372">
    <property type="protein sequence ID" value="AHM05477.1"/>
    <property type="molecule type" value="Genomic_DNA"/>
</dbReference>
<dbReference type="Proteomes" id="UP000019593">
    <property type="component" value="Chromosome"/>
</dbReference>
<dbReference type="SUPFAM" id="SSF53067">
    <property type="entry name" value="Actin-like ATPase domain"/>
    <property type="match status" value="1"/>
</dbReference>
<keyword evidence="2" id="KW-1185">Reference proteome</keyword>
<evidence type="ECO:0000313" key="1">
    <source>
        <dbReference type="EMBL" id="AHM05477.1"/>
    </source>
</evidence>
<sequence length="52" mass="5539">MALEKLGFLGLTLDDAANAAHARRIDSGPVPILVLPTDEERVIARATARLLS</sequence>
<proteinExistence type="predicted"/>
<dbReference type="InterPro" id="IPR043129">
    <property type="entry name" value="ATPase_NBD"/>
</dbReference>
<dbReference type="STRING" id="1294273.roselon_03214"/>
<dbReference type="KEGG" id="red:roselon_03214"/>